<gene>
    <name evidence="1" type="ORF">PISMIDRAFT_676229</name>
</gene>
<protein>
    <submittedName>
        <fullName evidence="1">Uncharacterized protein</fullName>
    </submittedName>
</protein>
<dbReference type="EMBL" id="KN833702">
    <property type="protein sequence ID" value="KIK26392.1"/>
    <property type="molecule type" value="Genomic_DNA"/>
</dbReference>
<dbReference type="OrthoDB" id="10548417at2759"/>
<dbReference type="HOGENOM" id="CLU_2387015_0_0_1"/>
<dbReference type="AlphaFoldDB" id="A0A0C9ZVZ7"/>
<proteinExistence type="predicted"/>
<keyword evidence="2" id="KW-1185">Reference proteome</keyword>
<accession>A0A0C9ZVZ7</accession>
<evidence type="ECO:0000313" key="2">
    <source>
        <dbReference type="Proteomes" id="UP000054018"/>
    </source>
</evidence>
<reference evidence="2" key="2">
    <citation type="submission" date="2015-01" db="EMBL/GenBank/DDBJ databases">
        <title>Evolutionary Origins and Diversification of the Mycorrhizal Mutualists.</title>
        <authorList>
            <consortium name="DOE Joint Genome Institute"/>
            <consortium name="Mycorrhizal Genomics Consortium"/>
            <person name="Kohler A."/>
            <person name="Kuo A."/>
            <person name="Nagy L.G."/>
            <person name="Floudas D."/>
            <person name="Copeland A."/>
            <person name="Barry K.W."/>
            <person name="Cichocki N."/>
            <person name="Veneault-Fourrey C."/>
            <person name="LaButti K."/>
            <person name="Lindquist E.A."/>
            <person name="Lipzen A."/>
            <person name="Lundell T."/>
            <person name="Morin E."/>
            <person name="Murat C."/>
            <person name="Riley R."/>
            <person name="Ohm R."/>
            <person name="Sun H."/>
            <person name="Tunlid A."/>
            <person name="Henrissat B."/>
            <person name="Grigoriev I.V."/>
            <person name="Hibbett D.S."/>
            <person name="Martin F."/>
        </authorList>
    </citation>
    <scope>NUCLEOTIDE SEQUENCE [LARGE SCALE GENOMIC DNA]</scope>
    <source>
        <strain evidence="2">441</strain>
    </source>
</reference>
<dbReference type="Proteomes" id="UP000054018">
    <property type="component" value="Unassembled WGS sequence"/>
</dbReference>
<sequence>MFPELKCLLNMCVPHFGAATSTLLASFPDNELDEISNGNKITTTRRLCQKELGVVPGKSLVTLTLPFGKWMQYLLYTLSLRAEQETVSVHDRRC</sequence>
<reference evidence="1 2" key="1">
    <citation type="submission" date="2014-04" db="EMBL/GenBank/DDBJ databases">
        <authorList>
            <consortium name="DOE Joint Genome Institute"/>
            <person name="Kuo A."/>
            <person name="Kohler A."/>
            <person name="Costa M.D."/>
            <person name="Nagy L.G."/>
            <person name="Floudas D."/>
            <person name="Copeland A."/>
            <person name="Barry K.W."/>
            <person name="Cichocki N."/>
            <person name="Veneault-Fourrey C."/>
            <person name="LaButti K."/>
            <person name="Lindquist E.A."/>
            <person name="Lipzen A."/>
            <person name="Lundell T."/>
            <person name="Morin E."/>
            <person name="Murat C."/>
            <person name="Sun H."/>
            <person name="Tunlid A."/>
            <person name="Henrissat B."/>
            <person name="Grigoriev I.V."/>
            <person name="Hibbett D.S."/>
            <person name="Martin F."/>
            <person name="Nordberg H.P."/>
            <person name="Cantor M.N."/>
            <person name="Hua S.X."/>
        </authorList>
    </citation>
    <scope>NUCLEOTIDE SEQUENCE [LARGE SCALE GENOMIC DNA]</scope>
    <source>
        <strain evidence="1 2">441</strain>
    </source>
</reference>
<evidence type="ECO:0000313" key="1">
    <source>
        <dbReference type="EMBL" id="KIK26392.1"/>
    </source>
</evidence>
<organism evidence="1 2">
    <name type="scientific">Pisolithus microcarpus 441</name>
    <dbReference type="NCBI Taxonomy" id="765257"/>
    <lineage>
        <taxon>Eukaryota</taxon>
        <taxon>Fungi</taxon>
        <taxon>Dikarya</taxon>
        <taxon>Basidiomycota</taxon>
        <taxon>Agaricomycotina</taxon>
        <taxon>Agaricomycetes</taxon>
        <taxon>Agaricomycetidae</taxon>
        <taxon>Boletales</taxon>
        <taxon>Sclerodermatineae</taxon>
        <taxon>Pisolithaceae</taxon>
        <taxon>Pisolithus</taxon>
    </lineage>
</organism>
<name>A0A0C9ZVZ7_9AGAM</name>